<feature type="transmembrane region" description="Helical" evidence="1">
    <location>
        <begin position="41"/>
        <end position="69"/>
    </location>
</feature>
<evidence type="ECO:0000313" key="2">
    <source>
        <dbReference type="EMBL" id="MBB3973835.1"/>
    </source>
</evidence>
<gene>
    <name evidence="2" type="ORF">GGR24_002512</name>
</gene>
<organism evidence="2 3">
    <name type="scientific">Hansschlegelia beijingensis</name>
    <dbReference type="NCBI Taxonomy" id="1133344"/>
    <lineage>
        <taxon>Bacteria</taxon>
        <taxon>Pseudomonadati</taxon>
        <taxon>Pseudomonadota</taxon>
        <taxon>Alphaproteobacteria</taxon>
        <taxon>Hyphomicrobiales</taxon>
        <taxon>Methylopilaceae</taxon>
        <taxon>Hansschlegelia</taxon>
    </lineage>
</organism>
<dbReference type="EMBL" id="JACIDR010000004">
    <property type="protein sequence ID" value="MBB3973835.1"/>
    <property type="molecule type" value="Genomic_DNA"/>
</dbReference>
<keyword evidence="1" id="KW-0472">Membrane</keyword>
<dbReference type="AlphaFoldDB" id="A0A7W6GFZ4"/>
<feature type="transmembrane region" description="Helical" evidence="1">
    <location>
        <begin position="17"/>
        <end position="35"/>
    </location>
</feature>
<name>A0A7W6GFZ4_9HYPH</name>
<keyword evidence="1" id="KW-0812">Transmembrane</keyword>
<keyword evidence="3" id="KW-1185">Reference proteome</keyword>
<proteinExistence type="predicted"/>
<accession>A0A7W6GFZ4</accession>
<comment type="caution">
    <text evidence="2">The sequence shown here is derived from an EMBL/GenBank/DDBJ whole genome shotgun (WGS) entry which is preliminary data.</text>
</comment>
<dbReference type="Proteomes" id="UP000528964">
    <property type="component" value="Unassembled WGS sequence"/>
</dbReference>
<sequence>MRDHQARVEAMYRRDKLAAYVSVTTVWAVYAFTFWRMSDQFAASGVTLLMLILGGLVLLLNTAAVWALIRHYKEDKAAIYGTDIYYLDRIVADRRLAR</sequence>
<reference evidence="2 3" key="1">
    <citation type="submission" date="2020-08" db="EMBL/GenBank/DDBJ databases">
        <title>Genomic Encyclopedia of Type Strains, Phase IV (KMG-IV): sequencing the most valuable type-strain genomes for metagenomic binning, comparative biology and taxonomic classification.</title>
        <authorList>
            <person name="Goeker M."/>
        </authorList>
    </citation>
    <scope>NUCLEOTIDE SEQUENCE [LARGE SCALE GENOMIC DNA]</scope>
    <source>
        <strain evidence="2 3">DSM 25481</strain>
    </source>
</reference>
<protein>
    <recommendedName>
        <fullName evidence="4">DUF485 domain-containing protein</fullName>
    </recommendedName>
</protein>
<keyword evidence="1" id="KW-1133">Transmembrane helix</keyword>
<evidence type="ECO:0000256" key="1">
    <source>
        <dbReference type="SAM" id="Phobius"/>
    </source>
</evidence>
<evidence type="ECO:0000313" key="3">
    <source>
        <dbReference type="Proteomes" id="UP000528964"/>
    </source>
</evidence>
<dbReference type="RefSeq" id="WP_183395707.1">
    <property type="nucleotide sequence ID" value="NZ_JACIDR010000004.1"/>
</dbReference>
<evidence type="ECO:0008006" key="4">
    <source>
        <dbReference type="Google" id="ProtNLM"/>
    </source>
</evidence>